<proteinExistence type="predicted"/>
<name>A0A067JRA2_JATCU</name>
<dbReference type="AlphaFoldDB" id="A0A067JRA2"/>
<reference evidence="1 2" key="1">
    <citation type="journal article" date="2014" name="PLoS ONE">
        <title>Global Analysis of Gene Expression Profiles in Physic Nut (Jatropha curcas L.) Seedlings Exposed to Salt Stress.</title>
        <authorList>
            <person name="Zhang L."/>
            <person name="Zhang C."/>
            <person name="Wu P."/>
            <person name="Chen Y."/>
            <person name="Li M."/>
            <person name="Jiang H."/>
            <person name="Wu G."/>
        </authorList>
    </citation>
    <scope>NUCLEOTIDE SEQUENCE [LARGE SCALE GENOMIC DNA]</scope>
    <source>
        <strain evidence="2">cv. GZQX0401</strain>
        <tissue evidence="1">Young leaves</tissue>
    </source>
</reference>
<sequence length="78" mass="8891">MDRSGKRQRGLSEEQKPCFVTKEDSEDIVADGEDVNVPASCLMSKRKGDLRKKLQLKVRWNDEVGKELVLVIEKQGDM</sequence>
<keyword evidence="2" id="KW-1185">Reference proteome</keyword>
<gene>
    <name evidence="1" type="ORF">JCGZ_17644</name>
</gene>
<dbReference type="Proteomes" id="UP000027138">
    <property type="component" value="Unassembled WGS sequence"/>
</dbReference>
<evidence type="ECO:0000313" key="1">
    <source>
        <dbReference type="EMBL" id="KDP26486.1"/>
    </source>
</evidence>
<dbReference type="EMBL" id="KK914893">
    <property type="protein sequence ID" value="KDP26486.1"/>
    <property type="molecule type" value="Genomic_DNA"/>
</dbReference>
<evidence type="ECO:0000313" key="2">
    <source>
        <dbReference type="Proteomes" id="UP000027138"/>
    </source>
</evidence>
<accession>A0A067JRA2</accession>
<protein>
    <submittedName>
        <fullName evidence="1">Uncharacterized protein</fullName>
    </submittedName>
</protein>
<organism evidence="1 2">
    <name type="scientific">Jatropha curcas</name>
    <name type="common">Barbados nut</name>
    <dbReference type="NCBI Taxonomy" id="180498"/>
    <lineage>
        <taxon>Eukaryota</taxon>
        <taxon>Viridiplantae</taxon>
        <taxon>Streptophyta</taxon>
        <taxon>Embryophyta</taxon>
        <taxon>Tracheophyta</taxon>
        <taxon>Spermatophyta</taxon>
        <taxon>Magnoliopsida</taxon>
        <taxon>eudicotyledons</taxon>
        <taxon>Gunneridae</taxon>
        <taxon>Pentapetalae</taxon>
        <taxon>rosids</taxon>
        <taxon>fabids</taxon>
        <taxon>Malpighiales</taxon>
        <taxon>Euphorbiaceae</taxon>
        <taxon>Crotonoideae</taxon>
        <taxon>Jatropheae</taxon>
        <taxon>Jatropha</taxon>
    </lineage>
</organism>